<organism evidence="3 4">
    <name type="scientific">Dimargaris cristalligena</name>
    <dbReference type="NCBI Taxonomy" id="215637"/>
    <lineage>
        <taxon>Eukaryota</taxon>
        <taxon>Fungi</taxon>
        <taxon>Fungi incertae sedis</taxon>
        <taxon>Zoopagomycota</taxon>
        <taxon>Kickxellomycotina</taxon>
        <taxon>Dimargaritomycetes</taxon>
        <taxon>Dimargaritales</taxon>
        <taxon>Dimargaritaceae</taxon>
        <taxon>Dimargaris</taxon>
    </lineage>
</organism>
<protein>
    <submittedName>
        <fullName evidence="3">Uncharacterized protein</fullName>
    </submittedName>
</protein>
<evidence type="ECO:0000256" key="2">
    <source>
        <dbReference type="SAM" id="SignalP"/>
    </source>
</evidence>
<accession>A0A4P9ZRZ1</accession>
<feature type="chain" id="PRO_5020891402" evidence="2">
    <location>
        <begin position="32"/>
        <end position="96"/>
    </location>
</feature>
<evidence type="ECO:0000256" key="1">
    <source>
        <dbReference type="SAM" id="Coils"/>
    </source>
</evidence>
<keyword evidence="4" id="KW-1185">Reference proteome</keyword>
<evidence type="ECO:0000313" key="4">
    <source>
        <dbReference type="Proteomes" id="UP000268162"/>
    </source>
</evidence>
<evidence type="ECO:0000313" key="3">
    <source>
        <dbReference type="EMBL" id="RKP36155.1"/>
    </source>
</evidence>
<dbReference type="Proteomes" id="UP000268162">
    <property type="component" value="Unassembled WGS sequence"/>
</dbReference>
<sequence>MYFTIAVAALANVSTLATTLAMALPLSGTQSAGTPITLLCCGLLDMFKSTNSLVKSKKEEYANLAIKIKELEKKNKGLVTKDRRVFKLFDMDIPNF</sequence>
<dbReference type="AlphaFoldDB" id="A0A4P9ZRZ1"/>
<proteinExistence type="predicted"/>
<keyword evidence="1" id="KW-0175">Coiled coil</keyword>
<feature type="signal peptide" evidence="2">
    <location>
        <begin position="1"/>
        <end position="31"/>
    </location>
</feature>
<reference evidence="4" key="1">
    <citation type="journal article" date="2018" name="Nat. Microbiol.">
        <title>Leveraging single-cell genomics to expand the fungal tree of life.</title>
        <authorList>
            <person name="Ahrendt S.R."/>
            <person name="Quandt C.A."/>
            <person name="Ciobanu D."/>
            <person name="Clum A."/>
            <person name="Salamov A."/>
            <person name="Andreopoulos B."/>
            <person name="Cheng J.F."/>
            <person name="Woyke T."/>
            <person name="Pelin A."/>
            <person name="Henrissat B."/>
            <person name="Reynolds N.K."/>
            <person name="Benny G.L."/>
            <person name="Smith M.E."/>
            <person name="James T.Y."/>
            <person name="Grigoriev I.V."/>
        </authorList>
    </citation>
    <scope>NUCLEOTIDE SEQUENCE [LARGE SCALE GENOMIC DNA]</scope>
    <source>
        <strain evidence="4">RSA 468</strain>
    </source>
</reference>
<keyword evidence="2" id="KW-0732">Signal</keyword>
<feature type="coiled-coil region" evidence="1">
    <location>
        <begin position="54"/>
        <end position="81"/>
    </location>
</feature>
<dbReference type="EMBL" id="ML002709">
    <property type="protein sequence ID" value="RKP36155.1"/>
    <property type="molecule type" value="Genomic_DNA"/>
</dbReference>
<gene>
    <name evidence="3" type="ORF">BJ085DRAFT_34150</name>
</gene>
<name>A0A4P9ZRZ1_9FUNG</name>